<evidence type="ECO:0000259" key="5">
    <source>
        <dbReference type="Pfam" id="PF00296"/>
    </source>
</evidence>
<protein>
    <submittedName>
        <fullName evidence="6">Alkanesulfonate monooxygenase SsuD/methylene tetrahydromethanopterin reductase-like flavin-dependent oxidoreductase (Luciferase family)</fullName>
    </submittedName>
</protein>
<dbReference type="PANTHER" id="PTHR30011:SF16">
    <property type="entry name" value="C2H2 FINGER DOMAIN TRANSCRIPTION FACTOR (EUROFUNG)-RELATED"/>
    <property type="match status" value="1"/>
</dbReference>
<evidence type="ECO:0000313" key="7">
    <source>
        <dbReference type="Proteomes" id="UP000284824"/>
    </source>
</evidence>
<comment type="caution">
    <text evidence="6">The sequence shown here is derived from an EMBL/GenBank/DDBJ whole genome shotgun (WGS) entry which is preliminary data.</text>
</comment>
<evidence type="ECO:0000256" key="2">
    <source>
        <dbReference type="ARBA" id="ARBA00022643"/>
    </source>
</evidence>
<evidence type="ECO:0000256" key="4">
    <source>
        <dbReference type="ARBA" id="ARBA00023033"/>
    </source>
</evidence>
<dbReference type="AlphaFoldDB" id="A0A438MMR3"/>
<proteinExistence type="predicted"/>
<dbReference type="GO" id="GO:0016705">
    <property type="term" value="F:oxidoreductase activity, acting on paired donors, with incorporation or reduction of molecular oxygen"/>
    <property type="evidence" value="ECO:0007669"/>
    <property type="project" value="InterPro"/>
</dbReference>
<name>A0A438MMR3_9ACTN</name>
<keyword evidence="1" id="KW-0285">Flavoprotein</keyword>
<feature type="domain" description="Luciferase-like" evidence="5">
    <location>
        <begin position="17"/>
        <end position="268"/>
    </location>
</feature>
<dbReference type="Proteomes" id="UP000284824">
    <property type="component" value="Unassembled WGS sequence"/>
</dbReference>
<dbReference type="EMBL" id="SAUN01000001">
    <property type="protein sequence ID" value="RVX46998.1"/>
    <property type="molecule type" value="Genomic_DNA"/>
</dbReference>
<accession>A0A438MMR3</accession>
<gene>
    <name evidence="6" type="ORF">EDD27_9913</name>
</gene>
<organism evidence="6 7">
    <name type="scientific">Nonomuraea polychroma</name>
    <dbReference type="NCBI Taxonomy" id="46176"/>
    <lineage>
        <taxon>Bacteria</taxon>
        <taxon>Bacillati</taxon>
        <taxon>Actinomycetota</taxon>
        <taxon>Actinomycetes</taxon>
        <taxon>Streptosporangiales</taxon>
        <taxon>Streptosporangiaceae</taxon>
        <taxon>Nonomuraea</taxon>
    </lineage>
</organism>
<evidence type="ECO:0000256" key="1">
    <source>
        <dbReference type="ARBA" id="ARBA00022630"/>
    </source>
</evidence>
<dbReference type="GO" id="GO:0004497">
    <property type="term" value="F:monooxygenase activity"/>
    <property type="evidence" value="ECO:0007669"/>
    <property type="project" value="UniProtKB-KW"/>
</dbReference>
<dbReference type="SUPFAM" id="SSF51679">
    <property type="entry name" value="Bacterial luciferase-like"/>
    <property type="match status" value="1"/>
</dbReference>
<evidence type="ECO:0000256" key="3">
    <source>
        <dbReference type="ARBA" id="ARBA00023002"/>
    </source>
</evidence>
<dbReference type="InterPro" id="IPR036661">
    <property type="entry name" value="Luciferase-like_sf"/>
</dbReference>
<keyword evidence="7" id="KW-1185">Reference proteome</keyword>
<keyword evidence="4 6" id="KW-0503">Monooxygenase</keyword>
<keyword evidence="3" id="KW-0560">Oxidoreductase</keyword>
<dbReference type="Gene3D" id="3.20.20.30">
    <property type="entry name" value="Luciferase-like domain"/>
    <property type="match status" value="1"/>
</dbReference>
<dbReference type="RefSeq" id="WP_127939503.1">
    <property type="nucleotide sequence ID" value="NZ_SAUN01000001.1"/>
</dbReference>
<dbReference type="Pfam" id="PF00296">
    <property type="entry name" value="Bac_luciferase"/>
    <property type="match status" value="1"/>
</dbReference>
<evidence type="ECO:0000313" key="6">
    <source>
        <dbReference type="EMBL" id="RVX46998.1"/>
    </source>
</evidence>
<sequence>MQIITSLPADDSGLPAIAMACHLEALGYDAVGMPDLLIGDGTPGFDPTLVLAAVAAVTSTIKLEFGVLSLPLRPAAWLAAQIQTLQHLSGGRVVLGVGLGGFPGSPFWRAAGGAPRGERGRRADAALELLPRLIRGEPAEMIPGEKVVLAPAAPVPPILIGGNSEAAMRRAVAYGDGWTPSLISPEDLAGKAARLREIAHELGRPVPAISVGGHAFLAGDTAAAVESFVRSLVDVHRMSPEEAASVPVTGSPAQVAERLAAYAAAGADAVGLGLDGGDWPRQAELLAEARALAVGQQG</sequence>
<dbReference type="OrthoDB" id="3532562at2"/>
<dbReference type="InterPro" id="IPR051260">
    <property type="entry name" value="Diverse_substr_monoxygenases"/>
</dbReference>
<keyword evidence="2" id="KW-0288">FMN</keyword>
<dbReference type="InterPro" id="IPR011251">
    <property type="entry name" value="Luciferase-like_dom"/>
</dbReference>
<dbReference type="PANTHER" id="PTHR30011">
    <property type="entry name" value="ALKANESULFONATE MONOOXYGENASE-RELATED"/>
    <property type="match status" value="1"/>
</dbReference>
<reference evidence="6 7" key="1">
    <citation type="submission" date="2019-01" db="EMBL/GenBank/DDBJ databases">
        <title>Sequencing the genomes of 1000 actinobacteria strains.</title>
        <authorList>
            <person name="Klenk H.-P."/>
        </authorList>
    </citation>
    <scope>NUCLEOTIDE SEQUENCE [LARGE SCALE GENOMIC DNA]</scope>
    <source>
        <strain evidence="6 7">DSM 43925</strain>
    </source>
</reference>